<reference evidence="2 3" key="1">
    <citation type="submission" date="2017-07" db="EMBL/GenBank/DDBJ databases">
        <authorList>
            <person name="Sun Z.S."/>
            <person name="Albrecht U."/>
            <person name="Echele G."/>
            <person name="Lee C.C."/>
        </authorList>
    </citation>
    <scope>NUCLEOTIDE SEQUENCE [LARGE SCALE GENOMIC DNA]</scope>
    <source>
        <strain evidence="2 3">DSM 14827</strain>
    </source>
</reference>
<gene>
    <name evidence="2" type="ORF">SAMN05444959_11226</name>
</gene>
<organism evidence="2 3">
    <name type="scientific">Paracoccus seriniphilus</name>
    <dbReference type="NCBI Taxonomy" id="184748"/>
    <lineage>
        <taxon>Bacteria</taxon>
        <taxon>Pseudomonadati</taxon>
        <taxon>Pseudomonadota</taxon>
        <taxon>Alphaproteobacteria</taxon>
        <taxon>Rhodobacterales</taxon>
        <taxon>Paracoccaceae</taxon>
        <taxon>Paracoccus</taxon>
    </lineage>
</organism>
<evidence type="ECO:0000256" key="1">
    <source>
        <dbReference type="SAM" id="MobiDB-lite"/>
    </source>
</evidence>
<dbReference type="Proteomes" id="UP000198307">
    <property type="component" value="Unassembled WGS sequence"/>
</dbReference>
<dbReference type="EMBL" id="FZQB01000012">
    <property type="protein sequence ID" value="SNT75605.1"/>
    <property type="molecule type" value="Genomic_DNA"/>
</dbReference>
<name>A0A239PZD0_9RHOB</name>
<proteinExistence type="predicted"/>
<evidence type="ECO:0000313" key="2">
    <source>
        <dbReference type="EMBL" id="SNT75605.1"/>
    </source>
</evidence>
<protein>
    <submittedName>
        <fullName evidence="2">Uncharacterized protein</fullName>
    </submittedName>
</protein>
<sequence>MPIAVKFPGSAAQQAEGSVQGPSRLLRSSLSRSDQRAAALTPPVAIAVMVRSPS</sequence>
<dbReference type="AlphaFoldDB" id="A0A239PZD0"/>
<feature type="compositionally biased region" description="Low complexity" evidence="1">
    <location>
        <begin position="23"/>
        <end position="32"/>
    </location>
</feature>
<accession>A0A239PZD0</accession>
<evidence type="ECO:0000313" key="3">
    <source>
        <dbReference type="Proteomes" id="UP000198307"/>
    </source>
</evidence>
<keyword evidence="3" id="KW-1185">Reference proteome</keyword>
<feature type="region of interest" description="Disordered" evidence="1">
    <location>
        <begin position="1"/>
        <end position="34"/>
    </location>
</feature>
<feature type="compositionally biased region" description="Polar residues" evidence="1">
    <location>
        <begin position="11"/>
        <end position="21"/>
    </location>
</feature>